<accession>A0A6J6IMV7</accession>
<keyword evidence="1" id="KW-0175">Coiled coil</keyword>
<evidence type="ECO:0000313" key="2">
    <source>
        <dbReference type="EMBL" id="CAB4625689.1"/>
    </source>
</evidence>
<reference evidence="2" key="1">
    <citation type="submission" date="2020-05" db="EMBL/GenBank/DDBJ databases">
        <authorList>
            <person name="Chiriac C."/>
            <person name="Salcher M."/>
            <person name="Ghai R."/>
            <person name="Kavagutti S V."/>
        </authorList>
    </citation>
    <scope>NUCLEOTIDE SEQUENCE</scope>
</reference>
<feature type="coiled-coil region" evidence="1">
    <location>
        <begin position="52"/>
        <end position="79"/>
    </location>
</feature>
<evidence type="ECO:0000256" key="1">
    <source>
        <dbReference type="SAM" id="Coils"/>
    </source>
</evidence>
<proteinExistence type="predicted"/>
<name>A0A6J6IMV7_9ZZZZ</name>
<protein>
    <submittedName>
        <fullName evidence="2">Unannotated protein</fullName>
    </submittedName>
</protein>
<dbReference type="AlphaFoldDB" id="A0A6J6IMV7"/>
<gene>
    <name evidence="2" type="ORF">UFOPK1906_01156</name>
</gene>
<organism evidence="2">
    <name type="scientific">freshwater metagenome</name>
    <dbReference type="NCBI Taxonomy" id="449393"/>
    <lineage>
        <taxon>unclassified sequences</taxon>
        <taxon>metagenomes</taxon>
        <taxon>ecological metagenomes</taxon>
    </lineage>
</organism>
<sequence length="104" mass="12121">MDMPTDLPTAIPPSDELSELRLEVSRLRALVGPSEKSYEDLTRDALTARDAARTAELEAGRLRAQIVELEIEVRRWQRDFVWFRDRVVRKVSALGRVFTRLRRQ</sequence>
<dbReference type="EMBL" id="CAEZVC010000071">
    <property type="protein sequence ID" value="CAB4625689.1"/>
    <property type="molecule type" value="Genomic_DNA"/>
</dbReference>